<feature type="chain" id="PRO_5014321555" description="AP endonuclease" evidence="1">
    <location>
        <begin position="27"/>
        <end position="297"/>
    </location>
</feature>
<name>A0A2I7SH38_9FLAO</name>
<gene>
    <name evidence="2" type="ORF">C1A40_06635</name>
</gene>
<dbReference type="EMBL" id="CP025938">
    <property type="protein sequence ID" value="AUS05164.1"/>
    <property type="molecule type" value="Genomic_DNA"/>
</dbReference>
<feature type="signal peptide" evidence="1">
    <location>
        <begin position="1"/>
        <end position="26"/>
    </location>
</feature>
<protein>
    <recommendedName>
        <fullName evidence="4">AP endonuclease</fullName>
    </recommendedName>
</protein>
<organism evidence="2 3">
    <name type="scientific">Pseudotamlana carrageenivorans</name>
    <dbReference type="NCBI Taxonomy" id="2069432"/>
    <lineage>
        <taxon>Bacteria</taxon>
        <taxon>Pseudomonadati</taxon>
        <taxon>Bacteroidota</taxon>
        <taxon>Flavobacteriia</taxon>
        <taxon>Flavobacteriales</taxon>
        <taxon>Flavobacteriaceae</taxon>
        <taxon>Pseudotamlana</taxon>
    </lineage>
</organism>
<accession>A0A2I7SH38</accession>
<evidence type="ECO:0000313" key="2">
    <source>
        <dbReference type="EMBL" id="AUS05164.1"/>
    </source>
</evidence>
<keyword evidence="3" id="KW-1185">Reference proteome</keyword>
<sequence length="297" mass="34797">MFRLMIFKKLKIKLVLILLALNFACFKNTKQIRIEDISPWCIVSFDSLERQPKARIAMLKTMGFSKYGYNWKENHLSYIEEEFALAKANNLEIVSIFLWLNAKRDSIGKLSALNEQLFNKLKLIDNKPEIWLSFSDNYFENLSQEEALNRAISYIKFVKEKADQVGCGIALYNHHGWFGNPDNQVDIIKKLPEYDLKMVYNFHHAHDYLDDYPRILKKIKPYLTYVNLNGLRKDGPKILTIGEGDYEYDMIKTLLDEGYYGPWGILGHIKTEDVEVVLQRNMAGVERINQRLIDDIK</sequence>
<dbReference type="Gene3D" id="3.20.20.150">
    <property type="entry name" value="Divalent-metal-dependent TIM barrel enzymes"/>
    <property type="match status" value="1"/>
</dbReference>
<dbReference type="InterPro" id="IPR036237">
    <property type="entry name" value="Xyl_isomerase-like_sf"/>
</dbReference>
<keyword evidence="1" id="KW-0732">Signal</keyword>
<dbReference type="Proteomes" id="UP000236592">
    <property type="component" value="Chromosome"/>
</dbReference>
<dbReference type="AlphaFoldDB" id="A0A2I7SH38"/>
<reference evidence="3" key="1">
    <citation type="submission" date="2018-01" db="EMBL/GenBank/DDBJ databases">
        <title>Complete genome of Tamlana sp. UJ94.</title>
        <authorList>
            <person name="Jung J."/>
            <person name="Chung D."/>
            <person name="Bae S.S."/>
            <person name="Baek K."/>
        </authorList>
    </citation>
    <scope>NUCLEOTIDE SEQUENCE [LARGE SCALE GENOMIC DNA]</scope>
    <source>
        <strain evidence="3">UJ94</strain>
    </source>
</reference>
<evidence type="ECO:0000256" key="1">
    <source>
        <dbReference type="SAM" id="SignalP"/>
    </source>
</evidence>
<evidence type="ECO:0000313" key="3">
    <source>
        <dbReference type="Proteomes" id="UP000236592"/>
    </source>
</evidence>
<evidence type="ECO:0008006" key="4">
    <source>
        <dbReference type="Google" id="ProtNLM"/>
    </source>
</evidence>
<dbReference type="SUPFAM" id="SSF51658">
    <property type="entry name" value="Xylose isomerase-like"/>
    <property type="match status" value="1"/>
</dbReference>
<proteinExistence type="predicted"/>
<dbReference type="KEGG" id="taj:C1A40_06635"/>